<feature type="signal peptide" evidence="8">
    <location>
        <begin position="1"/>
        <end position="36"/>
    </location>
</feature>
<dbReference type="OrthoDB" id="630188at2759"/>
<dbReference type="AlphaFoldDB" id="A0A2I0BA82"/>
<keyword evidence="7" id="KW-0472">Membrane</keyword>
<comment type="subcellular location">
    <subcellularLocation>
        <location evidence="1">Golgi apparatus membrane</location>
        <topology evidence="1">Single-pass type II membrane protein</topology>
    </subcellularLocation>
</comment>
<dbReference type="GO" id="GO:0000139">
    <property type="term" value="C:Golgi membrane"/>
    <property type="evidence" value="ECO:0007669"/>
    <property type="project" value="UniProtKB-SubCell"/>
</dbReference>
<dbReference type="Pfam" id="PF14416">
    <property type="entry name" value="PMR5N"/>
    <property type="match status" value="1"/>
</dbReference>
<evidence type="ECO:0000256" key="2">
    <source>
        <dbReference type="ARBA" id="ARBA00007727"/>
    </source>
</evidence>
<protein>
    <submittedName>
        <fullName evidence="11">Uncharacterized protein</fullName>
    </submittedName>
</protein>
<organism evidence="11 12">
    <name type="scientific">Apostasia shenzhenica</name>
    <dbReference type="NCBI Taxonomy" id="1088818"/>
    <lineage>
        <taxon>Eukaryota</taxon>
        <taxon>Viridiplantae</taxon>
        <taxon>Streptophyta</taxon>
        <taxon>Embryophyta</taxon>
        <taxon>Tracheophyta</taxon>
        <taxon>Spermatophyta</taxon>
        <taxon>Magnoliopsida</taxon>
        <taxon>Liliopsida</taxon>
        <taxon>Asparagales</taxon>
        <taxon>Orchidaceae</taxon>
        <taxon>Apostasioideae</taxon>
        <taxon>Apostasia</taxon>
    </lineage>
</organism>
<evidence type="ECO:0000256" key="5">
    <source>
        <dbReference type="ARBA" id="ARBA00022989"/>
    </source>
</evidence>
<dbReference type="GO" id="GO:1990538">
    <property type="term" value="F:xylan O-acetyltransferase activity"/>
    <property type="evidence" value="ECO:0007669"/>
    <property type="project" value="UniProtKB-ARBA"/>
</dbReference>
<evidence type="ECO:0000259" key="10">
    <source>
        <dbReference type="Pfam" id="PF14416"/>
    </source>
</evidence>
<dbReference type="Pfam" id="PF13839">
    <property type="entry name" value="PC-Esterase"/>
    <property type="match status" value="1"/>
</dbReference>
<feature type="domain" description="Trichome birefringence-like C-terminal" evidence="9">
    <location>
        <begin position="111"/>
        <end position="379"/>
    </location>
</feature>
<evidence type="ECO:0000256" key="7">
    <source>
        <dbReference type="ARBA" id="ARBA00023136"/>
    </source>
</evidence>
<feature type="domain" description="Trichome birefringence-like N-terminal" evidence="10">
    <location>
        <begin position="58"/>
        <end position="110"/>
    </location>
</feature>
<gene>
    <name evidence="11" type="ORF">AXF42_Ash007447</name>
</gene>
<dbReference type="InterPro" id="IPR025846">
    <property type="entry name" value="TBL_N"/>
</dbReference>
<keyword evidence="5" id="KW-1133">Transmembrane helix</keyword>
<evidence type="ECO:0000256" key="3">
    <source>
        <dbReference type="ARBA" id="ARBA00022692"/>
    </source>
</evidence>
<accession>A0A2I0BA82</accession>
<evidence type="ECO:0000313" key="11">
    <source>
        <dbReference type="EMBL" id="PKA64700.1"/>
    </source>
</evidence>
<dbReference type="PANTHER" id="PTHR32285">
    <property type="entry name" value="PROTEIN TRICHOME BIREFRINGENCE-LIKE 9-RELATED"/>
    <property type="match status" value="1"/>
</dbReference>
<name>A0A2I0BA82_9ASPA</name>
<dbReference type="InterPro" id="IPR029962">
    <property type="entry name" value="TBL"/>
</dbReference>
<dbReference type="InterPro" id="IPR026057">
    <property type="entry name" value="TBL_C"/>
</dbReference>
<sequence length="382" mass="41840">MGAKASLAGLAPLYSAVSLIILASLIFALQCDVVTAHPTGIGGRKEAPASSEVSGAASCDFFSGSWVYDDSYPLYDSSSCPFIDEEFDCLRSGRPDVLYLKYGWRPTACELPKFDGRDLLTKWSGKKMMFVGDSISYNQWQSLLCMLSAAVPAGSKISSVRRDPLSAVIFEDYSVSVMYYRTPYLVDVVAEPVGRVLKLDSMSAGSAWLTADLLIFNTWHWWIHKGAASQGWDYIQDGDKILKDMDRLEAFSKGLTTWANWVDSTLNLSTTKVFFQGISPTHYLGKEWGEAGANKNCGGQTQPIMGSNYPGGSSLPQQGVVKNVLAAMREPVYLLDITLLSQLRKDAHPSVYSGGHPGMDCSHWCLAGLPDTWNQILYAALK</sequence>
<evidence type="ECO:0000259" key="9">
    <source>
        <dbReference type="Pfam" id="PF13839"/>
    </source>
</evidence>
<feature type="chain" id="PRO_5014125047" evidence="8">
    <location>
        <begin position="37"/>
        <end position="382"/>
    </location>
</feature>
<comment type="similarity">
    <text evidence="2">Belongs to the PC-esterase family. TBL subfamily.</text>
</comment>
<evidence type="ECO:0000313" key="12">
    <source>
        <dbReference type="Proteomes" id="UP000236161"/>
    </source>
</evidence>
<dbReference type="PANTHER" id="PTHR32285:SF42">
    <property type="entry name" value="PROTEIN TRICHOME BIREFRINGENCE-LIKE 37"/>
    <property type="match status" value="1"/>
</dbReference>
<keyword evidence="4" id="KW-0735">Signal-anchor</keyword>
<reference evidence="11 12" key="1">
    <citation type="journal article" date="2017" name="Nature">
        <title>The Apostasia genome and the evolution of orchids.</title>
        <authorList>
            <person name="Zhang G.Q."/>
            <person name="Liu K.W."/>
            <person name="Li Z."/>
            <person name="Lohaus R."/>
            <person name="Hsiao Y.Y."/>
            <person name="Niu S.C."/>
            <person name="Wang J.Y."/>
            <person name="Lin Y.C."/>
            <person name="Xu Q."/>
            <person name="Chen L.J."/>
            <person name="Yoshida K."/>
            <person name="Fujiwara S."/>
            <person name="Wang Z.W."/>
            <person name="Zhang Y.Q."/>
            <person name="Mitsuda N."/>
            <person name="Wang M."/>
            <person name="Liu G.H."/>
            <person name="Pecoraro L."/>
            <person name="Huang H.X."/>
            <person name="Xiao X.J."/>
            <person name="Lin M."/>
            <person name="Wu X.Y."/>
            <person name="Wu W.L."/>
            <person name="Chen Y.Y."/>
            <person name="Chang S.B."/>
            <person name="Sakamoto S."/>
            <person name="Ohme-Takagi M."/>
            <person name="Yagi M."/>
            <person name="Zeng S.J."/>
            <person name="Shen C.Y."/>
            <person name="Yeh C.M."/>
            <person name="Luo Y.B."/>
            <person name="Tsai W.C."/>
            <person name="Van de Peer Y."/>
            <person name="Liu Z.J."/>
        </authorList>
    </citation>
    <scope>NUCLEOTIDE SEQUENCE [LARGE SCALE GENOMIC DNA]</scope>
    <source>
        <strain evidence="12">cv. Shenzhen</strain>
        <tissue evidence="11">Stem</tissue>
    </source>
</reference>
<keyword evidence="8" id="KW-0732">Signal</keyword>
<keyword evidence="6" id="KW-0333">Golgi apparatus</keyword>
<dbReference type="EMBL" id="KZ451903">
    <property type="protein sequence ID" value="PKA64700.1"/>
    <property type="molecule type" value="Genomic_DNA"/>
</dbReference>
<evidence type="ECO:0000256" key="8">
    <source>
        <dbReference type="SAM" id="SignalP"/>
    </source>
</evidence>
<evidence type="ECO:0000256" key="4">
    <source>
        <dbReference type="ARBA" id="ARBA00022968"/>
    </source>
</evidence>
<keyword evidence="12" id="KW-1185">Reference proteome</keyword>
<evidence type="ECO:0000256" key="6">
    <source>
        <dbReference type="ARBA" id="ARBA00023034"/>
    </source>
</evidence>
<proteinExistence type="inferred from homology"/>
<evidence type="ECO:0000256" key="1">
    <source>
        <dbReference type="ARBA" id="ARBA00004323"/>
    </source>
</evidence>
<keyword evidence="3" id="KW-0812">Transmembrane</keyword>
<dbReference type="Proteomes" id="UP000236161">
    <property type="component" value="Unassembled WGS sequence"/>
</dbReference>